<comment type="caution">
    <text evidence="2">The sequence shown here is derived from an EMBL/GenBank/DDBJ whole genome shotgun (WGS) entry which is preliminary data.</text>
</comment>
<evidence type="ECO:0000256" key="1">
    <source>
        <dbReference type="SAM" id="SignalP"/>
    </source>
</evidence>
<proteinExistence type="predicted"/>
<feature type="chain" id="PRO_5012435237" evidence="1">
    <location>
        <begin position="19"/>
        <end position="202"/>
    </location>
</feature>
<dbReference type="Proteomes" id="UP000186817">
    <property type="component" value="Unassembled WGS sequence"/>
</dbReference>
<keyword evidence="1" id="KW-0732">Signal</keyword>
<dbReference type="OrthoDB" id="446882at2759"/>
<protein>
    <submittedName>
        <fullName evidence="2">Uncharacterized protein</fullName>
    </submittedName>
</protein>
<feature type="signal peptide" evidence="1">
    <location>
        <begin position="1"/>
        <end position="18"/>
    </location>
</feature>
<keyword evidence="3" id="KW-1185">Reference proteome</keyword>
<dbReference type="EMBL" id="LSRX01001734">
    <property type="protein sequence ID" value="OLP77645.1"/>
    <property type="molecule type" value="Genomic_DNA"/>
</dbReference>
<accession>A0A1Q9C420</accession>
<organism evidence="2 3">
    <name type="scientific">Symbiodinium microadriaticum</name>
    <name type="common">Dinoflagellate</name>
    <name type="synonym">Zooxanthella microadriatica</name>
    <dbReference type="NCBI Taxonomy" id="2951"/>
    <lineage>
        <taxon>Eukaryota</taxon>
        <taxon>Sar</taxon>
        <taxon>Alveolata</taxon>
        <taxon>Dinophyceae</taxon>
        <taxon>Suessiales</taxon>
        <taxon>Symbiodiniaceae</taxon>
        <taxon>Symbiodinium</taxon>
    </lineage>
</organism>
<evidence type="ECO:0000313" key="3">
    <source>
        <dbReference type="Proteomes" id="UP000186817"/>
    </source>
</evidence>
<reference evidence="2 3" key="1">
    <citation type="submission" date="2016-02" db="EMBL/GenBank/DDBJ databases">
        <title>Genome analysis of coral dinoflagellate symbionts highlights evolutionary adaptations to a symbiotic lifestyle.</title>
        <authorList>
            <person name="Aranda M."/>
            <person name="Li Y."/>
            <person name="Liew Y.J."/>
            <person name="Baumgarten S."/>
            <person name="Simakov O."/>
            <person name="Wilson M."/>
            <person name="Piel J."/>
            <person name="Ashoor H."/>
            <person name="Bougouffa S."/>
            <person name="Bajic V.B."/>
            <person name="Ryu T."/>
            <person name="Ravasi T."/>
            <person name="Bayer T."/>
            <person name="Micklem G."/>
            <person name="Kim H."/>
            <person name="Bhak J."/>
            <person name="Lajeunesse T.C."/>
            <person name="Voolstra C.R."/>
        </authorList>
    </citation>
    <scope>NUCLEOTIDE SEQUENCE [LARGE SCALE GENOMIC DNA]</scope>
    <source>
        <strain evidence="2 3">CCMP2467</strain>
    </source>
</reference>
<dbReference type="AlphaFoldDB" id="A0A1Q9C420"/>
<gene>
    <name evidence="2" type="ORF">AK812_SmicGene42286</name>
</gene>
<name>A0A1Q9C420_SYMMI</name>
<evidence type="ECO:0000313" key="2">
    <source>
        <dbReference type="EMBL" id="OLP77645.1"/>
    </source>
</evidence>
<sequence>MLWMLMLWMLQALRTARQRFPRRGEPDVRLVISHAKRLQINDNRREARQRFPRRGEPDVSLVISHAKRLQINDRENRRLAPPGALVLRYEARGAVPTNAPQTMRVWPGLRLIGAGGKVQKGTFVTVEAVEGDVVRLESGQSFAGQELLKHTRLCSAITYASVQGLTLRGRVWLYDVESPHFTLKHLYMGCSRATSSELLSVL</sequence>